<organism evidence="1 2">
    <name type="scientific">Zalerion maritima</name>
    <dbReference type="NCBI Taxonomy" id="339359"/>
    <lineage>
        <taxon>Eukaryota</taxon>
        <taxon>Fungi</taxon>
        <taxon>Dikarya</taxon>
        <taxon>Ascomycota</taxon>
        <taxon>Pezizomycotina</taxon>
        <taxon>Sordariomycetes</taxon>
        <taxon>Lulworthiomycetidae</taxon>
        <taxon>Lulworthiales</taxon>
        <taxon>Lulworthiaceae</taxon>
        <taxon>Zalerion</taxon>
    </lineage>
</organism>
<gene>
    <name evidence="1" type="ORF">MKZ38_008718</name>
</gene>
<comment type="caution">
    <text evidence="1">The sequence shown here is derived from an EMBL/GenBank/DDBJ whole genome shotgun (WGS) entry which is preliminary data.</text>
</comment>
<dbReference type="AlphaFoldDB" id="A0AAD5WVH4"/>
<evidence type="ECO:0000313" key="1">
    <source>
        <dbReference type="EMBL" id="KAJ2904184.1"/>
    </source>
</evidence>
<evidence type="ECO:0000313" key="2">
    <source>
        <dbReference type="Proteomes" id="UP001201980"/>
    </source>
</evidence>
<reference evidence="1" key="1">
    <citation type="submission" date="2022-07" db="EMBL/GenBank/DDBJ databases">
        <title>Draft genome sequence of Zalerion maritima ATCC 34329, a (micro)plastics degrading marine fungus.</title>
        <authorList>
            <person name="Paco A."/>
            <person name="Goncalves M.F.M."/>
            <person name="Rocha-Santos T.A.P."/>
            <person name="Alves A."/>
        </authorList>
    </citation>
    <scope>NUCLEOTIDE SEQUENCE</scope>
    <source>
        <strain evidence="1">ATCC 34329</strain>
    </source>
</reference>
<dbReference type="EMBL" id="JAKWBI020000060">
    <property type="protein sequence ID" value="KAJ2904184.1"/>
    <property type="molecule type" value="Genomic_DNA"/>
</dbReference>
<protein>
    <submittedName>
        <fullName evidence="1">Uncharacterized protein</fullName>
    </submittedName>
</protein>
<dbReference type="Proteomes" id="UP001201980">
    <property type="component" value="Unassembled WGS sequence"/>
</dbReference>
<name>A0AAD5WVH4_9PEZI</name>
<keyword evidence="2" id="KW-1185">Reference proteome</keyword>
<proteinExistence type="predicted"/>
<sequence length="194" mass="21709">MWPSSSYTNHFSLVSVRAHEESTLFAITCFTRHTPFILTGFSVVWRLPVPIFGSAERHQLTTDRSFLPLDLKICEAHLAAQSALGKPPAGTHTLYTLLALDRPVDHPAILKQIRWPPTPNTVLKAYTRRIAPLLDGAYEGSHKFELLQTIGRAMEVLRNEGLKSLYDGHDGAYWDAQCPSAGEIQEMLRRGEGD</sequence>
<accession>A0AAD5WVH4</accession>